<sequence>TEMVIHIAQDLLFDVNCYIVHAVLLRLWGDHGQGALESAHVCLINATATGTEILKNLVLPGIGSFTIVDGNIVSGEDVGNNFFLHRGNIGMNRAQAATELLRELNDDVTGHFVPEKPEHYLEHDLSFFCKFTLVIATQLSESMLLRLAETLWESGIPLLVCRTYGFVGYMRIIVKEHTIIESHPDNALEDLRLDQPFPELKDHLQFFDLNQMDKKDHSHTPWVIVVAKYLEKWRSENSGQIPKTYKEKEAFRNIMRAGILKNEKGLPEEEENFEEAIKNVNTALNVSKIPSSIDDIFNDERCTNLTPHSTPFWILARAVKEFVAKEGKGNLPLRGTIPDMIADSDKFIKLQNVYREKASEDCVAVENYISKLLQSVGSYGFFSDAGRNCAFLRVVRCRSLAEEYGVDTAKKDDIVSYMENPDHEIVLYLMLRAVDRFQKQHGRYPGIYHYQIEGDFGKLKSCLHGFLQEFGLSLNVKEEYIQEFCRYGAAEPHTVASFLGGAAAQEAIKIITRQFVIFTNTFIYNAMLQTSATFQL</sequence>
<comment type="similarity">
    <text evidence="2 5">Belongs to the ubiquitin-activating E1 family. ULA1 subfamily.</text>
</comment>
<protein>
    <recommendedName>
        <fullName evidence="3 5">NEDD8-activating enzyme E1 regulatory subunit</fullName>
    </recommendedName>
</protein>
<feature type="domain" description="THIF-type NAD/FAD binding fold" evidence="6">
    <location>
        <begin position="24"/>
        <end position="528"/>
    </location>
</feature>
<gene>
    <name evidence="7" type="primary">NAE1</name>
</gene>
<dbReference type="GO" id="GO:0005737">
    <property type="term" value="C:cytoplasm"/>
    <property type="evidence" value="ECO:0007669"/>
    <property type="project" value="TreeGrafter"/>
</dbReference>
<name>A0A8C5MKM5_9ANUR</name>
<dbReference type="InterPro" id="IPR000594">
    <property type="entry name" value="ThiF_NAD_FAD-bd"/>
</dbReference>
<accession>A0A8C5MKM5</accession>
<evidence type="ECO:0000256" key="3">
    <source>
        <dbReference type="ARBA" id="ARBA00015407"/>
    </source>
</evidence>
<evidence type="ECO:0000256" key="2">
    <source>
        <dbReference type="ARBA" id="ARBA00006868"/>
    </source>
</evidence>
<dbReference type="Ensembl" id="ENSLLET00000016644.1">
    <property type="protein sequence ID" value="ENSLLEP00000016031.1"/>
    <property type="gene ID" value="ENSLLEG00000010124.1"/>
</dbReference>
<dbReference type="FunFam" id="3.40.50.720:FF:000187">
    <property type="entry name" value="NEDD8-activating enzyme E1 regulatory subunit"/>
    <property type="match status" value="1"/>
</dbReference>
<dbReference type="PIRSF" id="PIRSF039099">
    <property type="entry name" value="APP-BP1"/>
    <property type="match status" value="1"/>
</dbReference>
<evidence type="ECO:0000313" key="8">
    <source>
        <dbReference type="Proteomes" id="UP000694569"/>
    </source>
</evidence>
<proteinExistence type="inferred from homology"/>
<evidence type="ECO:0000256" key="5">
    <source>
        <dbReference type="PIRNR" id="PIRNR039099"/>
    </source>
</evidence>
<keyword evidence="4 5" id="KW-0833">Ubl conjugation pathway</keyword>
<dbReference type="GO" id="GO:0019781">
    <property type="term" value="F:NEDD8 activating enzyme activity"/>
    <property type="evidence" value="ECO:0007669"/>
    <property type="project" value="UniProtKB-UniRule"/>
</dbReference>
<evidence type="ECO:0000313" key="7">
    <source>
        <dbReference type="Ensembl" id="ENSLLEP00000016031.1"/>
    </source>
</evidence>
<dbReference type="InterPro" id="IPR035985">
    <property type="entry name" value="Ubiquitin-activating_enz"/>
</dbReference>
<comment type="pathway">
    <text evidence="1 5">Protein modification; protein neddylation.</text>
</comment>
<dbReference type="InterPro" id="IPR030667">
    <property type="entry name" value="APP-BP1"/>
</dbReference>
<organism evidence="7 8">
    <name type="scientific">Leptobrachium leishanense</name>
    <name type="common">Leishan spiny toad</name>
    <dbReference type="NCBI Taxonomy" id="445787"/>
    <lineage>
        <taxon>Eukaryota</taxon>
        <taxon>Metazoa</taxon>
        <taxon>Chordata</taxon>
        <taxon>Craniata</taxon>
        <taxon>Vertebrata</taxon>
        <taxon>Euteleostomi</taxon>
        <taxon>Amphibia</taxon>
        <taxon>Batrachia</taxon>
        <taxon>Anura</taxon>
        <taxon>Pelobatoidea</taxon>
        <taxon>Megophryidae</taxon>
        <taxon>Leptobrachium</taxon>
    </lineage>
</organism>
<reference evidence="7" key="2">
    <citation type="submission" date="2025-09" db="UniProtKB">
        <authorList>
            <consortium name="Ensembl"/>
        </authorList>
    </citation>
    <scope>IDENTIFICATION</scope>
</reference>
<dbReference type="FunFam" id="3.40.50.720:FF:000174">
    <property type="entry name" value="NEDD8-activating enzyme E1 regulatory subunit"/>
    <property type="match status" value="1"/>
</dbReference>
<dbReference type="OrthoDB" id="1708823at2759"/>
<dbReference type="AlphaFoldDB" id="A0A8C5MKM5"/>
<evidence type="ECO:0000259" key="6">
    <source>
        <dbReference type="Pfam" id="PF00899"/>
    </source>
</evidence>
<keyword evidence="8" id="KW-1185">Reference proteome</keyword>
<dbReference type="Proteomes" id="UP000694569">
    <property type="component" value="Unplaced"/>
</dbReference>
<dbReference type="SUPFAM" id="SSF69572">
    <property type="entry name" value="Activating enzymes of the ubiquitin-like proteins"/>
    <property type="match status" value="1"/>
</dbReference>
<dbReference type="GeneTree" id="ENSGT00550000074901"/>
<dbReference type="PANTHER" id="PTHR10953">
    <property type="entry name" value="UBIQUITIN-ACTIVATING ENZYME E1"/>
    <property type="match status" value="1"/>
</dbReference>
<comment type="function">
    <text evidence="5">Regulatory subunit of the dimeric UBA3-NAE1 E1 enzyme. E1 activates NEDD8 by first adenylating its C-terminal glycine residue with ATP, thereafter linking this residue to the side chain of the catalytic cysteine, yielding a NEDD8-UBA3 thioester and free AMP. E1 finally transfers NEDD8 to the catalytic cysteine of UBE2M.</text>
</comment>
<dbReference type="UniPathway" id="UPA00885"/>
<dbReference type="GO" id="GO:0045116">
    <property type="term" value="P:protein neddylation"/>
    <property type="evidence" value="ECO:0007669"/>
    <property type="project" value="UniProtKB-UniRule"/>
</dbReference>
<dbReference type="Pfam" id="PF00899">
    <property type="entry name" value="ThiF"/>
    <property type="match status" value="1"/>
</dbReference>
<dbReference type="InterPro" id="IPR045886">
    <property type="entry name" value="ThiF/MoeB/HesA"/>
</dbReference>
<evidence type="ECO:0000256" key="4">
    <source>
        <dbReference type="ARBA" id="ARBA00022786"/>
    </source>
</evidence>
<dbReference type="Gene3D" id="3.40.50.720">
    <property type="entry name" value="NAD(P)-binding Rossmann-like Domain"/>
    <property type="match status" value="2"/>
</dbReference>
<reference evidence="7" key="1">
    <citation type="submission" date="2025-08" db="UniProtKB">
        <authorList>
            <consortium name="Ensembl"/>
        </authorList>
    </citation>
    <scope>IDENTIFICATION</scope>
</reference>
<evidence type="ECO:0000256" key="1">
    <source>
        <dbReference type="ARBA" id="ARBA00005032"/>
    </source>
</evidence>
<dbReference type="PANTHER" id="PTHR10953:SF29">
    <property type="entry name" value="NEDD8-ACTIVATING ENZYME E1 REGULATORY SUBUNIT"/>
    <property type="match status" value="1"/>
</dbReference>
<dbReference type="CDD" id="cd01493">
    <property type="entry name" value="APPBP1_RUB"/>
    <property type="match status" value="1"/>
</dbReference>